<dbReference type="AlphaFoldDB" id="A0AAD7LAY4"/>
<comment type="subcellular location">
    <subcellularLocation>
        <location evidence="1">Cytoplasm</location>
        <location evidence="1">Cytoskeleton</location>
    </subcellularLocation>
</comment>
<evidence type="ECO:0000256" key="4">
    <source>
        <dbReference type="ARBA" id="ARBA00022701"/>
    </source>
</evidence>
<organism evidence="9 10">
    <name type="scientific">Quillaja saponaria</name>
    <name type="common">Soap bark tree</name>
    <dbReference type="NCBI Taxonomy" id="32244"/>
    <lineage>
        <taxon>Eukaryota</taxon>
        <taxon>Viridiplantae</taxon>
        <taxon>Streptophyta</taxon>
        <taxon>Embryophyta</taxon>
        <taxon>Tracheophyta</taxon>
        <taxon>Spermatophyta</taxon>
        <taxon>Magnoliopsida</taxon>
        <taxon>eudicotyledons</taxon>
        <taxon>Gunneridae</taxon>
        <taxon>Pentapetalae</taxon>
        <taxon>rosids</taxon>
        <taxon>fabids</taxon>
        <taxon>Fabales</taxon>
        <taxon>Quillajaceae</taxon>
        <taxon>Quillaja</taxon>
    </lineage>
</organism>
<dbReference type="GO" id="GO:0008017">
    <property type="term" value="F:microtubule binding"/>
    <property type="evidence" value="ECO:0007669"/>
    <property type="project" value="InterPro"/>
</dbReference>
<keyword evidence="10" id="KW-1185">Reference proteome</keyword>
<feature type="region of interest" description="Disordered" evidence="7">
    <location>
        <begin position="41"/>
        <end position="63"/>
    </location>
</feature>
<protein>
    <submittedName>
        <fullName evidence="9">Protein WVD2-like 1</fullName>
    </submittedName>
</protein>
<evidence type="ECO:0000259" key="8">
    <source>
        <dbReference type="Pfam" id="PF06886"/>
    </source>
</evidence>
<dbReference type="PANTHER" id="PTHR46372:SF2">
    <property type="entry name" value="PROTEIN WVD2-LIKE 3"/>
    <property type="match status" value="1"/>
</dbReference>
<evidence type="ECO:0000256" key="1">
    <source>
        <dbReference type="ARBA" id="ARBA00004245"/>
    </source>
</evidence>
<dbReference type="Proteomes" id="UP001163823">
    <property type="component" value="Chromosome 9"/>
</dbReference>
<dbReference type="EMBL" id="JARAOO010000009">
    <property type="protein sequence ID" value="KAJ7954768.1"/>
    <property type="molecule type" value="Genomic_DNA"/>
</dbReference>
<evidence type="ECO:0000313" key="10">
    <source>
        <dbReference type="Proteomes" id="UP001163823"/>
    </source>
</evidence>
<keyword evidence="6" id="KW-0175">Coiled coil</keyword>
<dbReference type="GO" id="GO:0005874">
    <property type="term" value="C:microtubule"/>
    <property type="evidence" value="ECO:0007669"/>
    <property type="project" value="UniProtKB-KW"/>
</dbReference>
<feature type="compositionally biased region" description="Polar residues" evidence="7">
    <location>
        <begin position="161"/>
        <end position="182"/>
    </location>
</feature>
<feature type="coiled-coil region" evidence="6">
    <location>
        <begin position="232"/>
        <end position="266"/>
    </location>
</feature>
<dbReference type="GO" id="GO:0000226">
    <property type="term" value="P:microtubule cytoskeleton organization"/>
    <property type="evidence" value="ECO:0007669"/>
    <property type="project" value="InterPro"/>
</dbReference>
<feature type="region of interest" description="Disordered" evidence="7">
    <location>
        <begin position="302"/>
        <end position="321"/>
    </location>
</feature>
<feature type="region of interest" description="Disordered" evidence="7">
    <location>
        <begin position="146"/>
        <end position="205"/>
    </location>
</feature>
<proteinExistence type="inferred from homology"/>
<dbReference type="InterPro" id="IPR044806">
    <property type="entry name" value="WVD2/WDL1-4"/>
</dbReference>
<evidence type="ECO:0000256" key="2">
    <source>
        <dbReference type="ARBA" id="ARBA00005885"/>
    </source>
</evidence>
<gene>
    <name evidence="9" type="ORF">O6P43_021472</name>
</gene>
<comment type="similarity">
    <text evidence="2">Belongs to the TPX2 family.</text>
</comment>
<dbReference type="KEGG" id="qsa:O6P43_021472"/>
<keyword evidence="4" id="KW-0493">Microtubule</keyword>
<dbReference type="PANTHER" id="PTHR46372">
    <property type="entry name" value="PROTEIN WVD2-LIKE 3"/>
    <property type="match status" value="1"/>
</dbReference>
<evidence type="ECO:0000256" key="3">
    <source>
        <dbReference type="ARBA" id="ARBA00022490"/>
    </source>
</evidence>
<keyword evidence="5" id="KW-0206">Cytoskeleton</keyword>
<accession>A0AAD7LAY4</accession>
<evidence type="ECO:0000256" key="5">
    <source>
        <dbReference type="ARBA" id="ARBA00023212"/>
    </source>
</evidence>
<evidence type="ECO:0000256" key="6">
    <source>
        <dbReference type="SAM" id="Coils"/>
    </source>
</evidence>
<sequence>MGIDDTEACKVKEPERVIVYDGVSHDSSHEIDHHDVSESYEHINEGAELHSSEESTKEYEIKECTTENSVEISKISDAEKCEDRNLISSKLDVGQPEKKLKCQKTKGNCKAQEYVKHGSKAAVGNVQTKHTVPQPFALATEKRFSSGMRFSGAEHNDGTRVSKSSKANNVRPQNISKQNQPKFPSVSRKPLEPANKKHPDEDDSCSVASIVRTITSRAIGASAPIFRCSERAEKRKQFYSKLEEKNQAMEAEKTQSEARTKEEKEEAIKQLRKSLMFKANPMPSFYHEGPPAKVELKKLPTTRAKSPKLGRRKSCSDAVNSFPKGKVKGASVWGNRHSLGYNNDDTITNNMDLSNIDNVNIIYKLKNETKQMGDINEPSTAKLNGLVNLEITIHS</sequence>
<feature type="domain" description="TPX2 C-terminal" evidence="8">
    <location>
        <begin position="226"/>
        <end position="294"/>
    </location>
</feature>
<comment type="caution">
    <text evidence="9">The sequence shown here is derived from an EMBL/GenBank/DDBJ whole genome shotgun (WGS) entry which is preliminary data.</text>
</comment>
<feature type="compositionally biased region" description="Basic and acidic residues" evidence="7">
    <location>
        <begin position="189"/>
        <end position="200"/>
    </location>
</feature>
<reference evidence="9" key="1">
    <citation type="journal article" date="2023" name="Science">
        <title>Elucidation of the pathway for biosynthesis of saponin adjuvants from the soapbark tree.</title>
        <authorList>
            <person name="Reed J."/>
            <person name="Orme A."/>
            <person name="El-Demerdash A."/>
            <person name="Owen C."/>
            <person name="Martin L.B.B."/>
            <person name="Misra R.C."/>
            <person name="Kikuchi S."/>
            <person name="Rejzek M."/>
            <person name="Martin A.C."/>
            <person name="Harkess A."/>
            <person name="Leebens-Mack J."/>
            <person name="Louveau T."/>
            <person name="Stephenson M.J."/>
            <person name="Osbourn A."/>
        </authorList>
    </citation>
    <scope>NUCLEOTIDE SEQUENCE</scope>
    <source>
        <strain evidence="9">S10</strain>
    </source>
</reference>
<keyword evidence="3" id="KW-0963">Cytoplasm</keyword>
<evidence type="ECO:0000256" key="7">
    <source>
        <dbReference type="SAM" id="MobiDB-lite"/>
    </source>
</evidence>
<dbReference type="Pfam" id="PF06886">
    <property type="entry name" value="TPX2"/>
    <property type="match status" value="1"/>
</dbReference>
<name>A0AAD7LAY4_QUISA</name>
<evidence type="ECO:0000313" key="9">
    <source>
        <dbReference type="EMBL" id="KAJ7954768.1"/>
    </source>
</evidence>
<dbReference type="InterPro" id="IPR027329">
    <property type="entry name" value="TPX2_C"/>
</dbReference>